<protein>
    <submittedName>
        <fullName evidence="1">Uncharacterized protein</fullName>
    </submittedName>
</protein>
<gene>
    <name evidence="1" type="ORF">QYE76_067539</name>
</gene>
<evidence type="ECO:0000313" key="1">
    <source>
        <dbReference type="EMBL" id="KAK1649734.1"/>
    </source>
</evidence>
<reference evidence="1" key="1">
    <citation type="submission" date="2023-07" db="EMBL/GenBank/DDBJ databases">
        <title>A chromosome-level genome assembly of Lolium multiflorum.</title>
        <authorList>
            <person name="Chen Y."/>
            <person name="Copetti D."/>
            <person name="Kolliker R."/>
            <person name="Studer B."/>
        </authorList>
    </citation>
    <scope>NUCLEOTIDE SEQUENCE</scope>
    <source>
        <strain evidence="1">02402/16</strain>
        <tissue evidence="1">Leaf</tissue>
    </source>
</reference>
<organism evidence="1 2">
    <name type="scientific">Lolium multiflorum</name>
    <name type="common">Italian ryegrass</name>
    <name type="synonym">Lolium perenne subsp. multiflorum</name>
    <dbReference type="NCBI Taxonomy" id="4521"/>
    <lineage>
        <taxon>Eukaryota</taxon>
        <taxon>Viridiplantae</taxon>
        <taxon>Streptophyta</taxon>
        <taxon>Embryophyta</taxon>
        <taxon>Tracheophyta</taxon>
        <taxon>Spermatophyta</taxon>
        <taxon>Magnoliopsida</taxon>
        <taxon>Liliopsida</taxon>
        <taxon>Poales</taxon>
        <taxon>Poaceae</taxon>
        <taxon>BOP clade</taxon>
        <taxon>Pooideae</taxon>
        <taxon>Poodae</taxon>
        <taxon>Poeae</taxon>
        <taxon>Poeae Chloroplast Group 2 (Poeae type)</taxon>
        <taxon>Loliodinae</taxon>
        <taxon>Loliinae</taxon>
        <taxon>Lolium</taxon>
    </lineage>
</organism>
<name>A0AAD8SDH2_LOLMU</name>
<proteinExistence type="predicted"/>
<evidence type="ECO:0000313" key="2">
    <source>
        <dbReference type="Proteomes" id="UP001231189"/>
    </source>
</evidence>
<comment type="caution">
    <text evidence="1">The sequence shown here is derived from an EMBL/GenBank/DDBJ whole genome shotgun (WGS) entry which is preliminary data.</text>
</comment>
<keyword evidence="2" id="KW-1185">Reference proteome</keyword>
<accession>A0AAD8SDH2</accession>
<dbReference type="EMBL" id="JAUUTY010000004">
    <property type="protein sequence ID" value="KAK1649734.1"/>
    <property type="molecule type" value="Genomic_DNA"/>
</dbReference>
<dbReference type="Proteomes" id="UP001231189">
    <property type="component" value="Unassembled WGS sequence"/>
</dbReference>
<dbReference type="AlphaFoldDB" id="A0AAD8SDH2"/>
<dbReference type="PANTHER" id="PTHR47482:SF5">
    <property type="entry name" value="FAR1 DOMAIN-CONTAINING PROTEIN"/>
    <property type="match status" value="1"/>
</dbReference>
<dbReference type="PANTHER" id="PTHR47482">
    <property type="entry name" value="OS11G0632001 PROTEIN"/>
    <property type="match status" value="1"/>
</dbReference>
<sequence length="189" mass="21701">MVGQNVTAVWTPSRDAVKDNPVYGWYRWLVVLCPRAFRIGFETTFPRKEGVLGQSVREFAKNLSNNVIEVEIGVSFDSLNEAYDFYILYSWENTFGIRYRQQLPECLEDKMYAGDLFCKCSEHFDRSADPEFAEALTIRQAVCLARDEGFDRMIFALDYLSLLQRLLSSAMDRSPVGVLVDVFLTSSGW</sequence>